<reference evidence="3 4" key="1">
    <citation type="submission" date="2014-02" db="EMBL/GenBank/DDBJ databases">
        <title>Genome sequence of Brachybacterium phenoliresistens strain W13A50.</title>
        <authorList>
            <person name="Wang X."/>
        </authorList>
    </citation>
    <scope>NUCLEOTIDE SEQUENCE [LARGE SCALE GENOMIC DNA]</scope>
    <source>
        <strain evidence="3 4">W13A50</strain>
    </source>
</reference>
<dbReference type="SUPFAM" id="SSF54373">
    <property type="entry name" value="FAD-linked reductases, C-terminal domain"/>
    <property type="match status" value="1"/>
</dbReference>
<evidence type="ECO:0000259" key="2">
    <source>
        <dbReference type="Pfam" id="PF01266"/>
    </source>
</evidence>
<organism evidence="3 4">
    <name type="scientific">Brachybacterium phenoliresistens</name>
    <dbReference type="NCBI Taxonomy" id="396014"/>
    <lineage>
        <taxon>Bacteria</taxon>
        <taxon>Bacillati</taxon>
        <taxon>Actinomycetota</taxon>
        <taxon>Actinomycetes</taxon>
        <taxon>Micrococcales</taxon>
        <taxon>Dermabacteraceae</taxon>
        <taxon>Brachybacterium</taxon>
    </lineage>
</organism>
<keyword evidence="4" id="KW-1185">Reference proteome</keyword>
<dbReference type="OrthoDB" id="9806257at2"/>
<dbReference type="RefSeq" id="WP_038373504.1">
    <property type="nucleotide sequence ID" value="NZ_BAAAOW010000006.1"/>
</dbReference>
<dbReference type="Pfam" id="PF01266">
    <property type="entry name" value="DAO"/>
    <property type="match status" value="1"/>
</dbReference>
<dbReference type="InterPro" id="IPR006076">
    <property type="entry name" value="FAD-dep_OxRdtase"/>
</dbReference>
<gene>
    <name evidence="3" type="ORF">BF93_04020</name>
</gene>
<dbReference type="PATRIC" id="fig|396014.3.peg.2837"/>
<dbReference type="AlphaFoldDB" id="Z9JRC1"/>
<dbReference type="PROSITE" id="PS51257">
    <property type="entry name" value="PROKAR_LIPOPROTEIN"/>
    <property type="match status" value="1"/>
</dbReference>
<evidence type="ECO:0000313" key="3">
    <source>
        <dbReference type="EMBL" id="EWS80356.1"/>
    </source>
</evidence>
<dbReference type="GO" id="GO:0005737">
    <property type="term" value="C:cytoplasm"/>
    <property type="evidence" value="ECO:0007669"/>
    <property type="project" value="TreeGrafter"/>
</dbReference>
<sequence>MRLIIIGAGILGSACAYFAARAGIEVVVLDRDLPASGTSSRGEGNLLLSDKELGPELALARLSLDVWRTELAEFAPLWEFEAKGGVIVSSTPESVAGLEHLVATQAEHGVEATWLDSAALREAEPHLSPDALAGALYPQDCQVQPMLAAAHLLRLARLRGAQLRPRTPVTGLLRRGDAVTGVRTPGGDLEADAVLNAAGTGASDIGAMAGARIPVLPRRGFVLVTQPLPPMIRHKVYAAEYVGNVGSSAAGLQSSPVVEGTPAGSVLIGSSRERVGFDHAVSTQALGAIARGAAALFPVLADVRILRHYHGFRPYCPDHLPVIGPDPRAPGLWHACGHEGAGIGLSVGTAVLLAQALTGQQTALDLAPFSPARFEEAA</sequence>
<dbReference type="Proteomes" id="UP000023067">
    <property type="component" value="Unassembled WGS sequence"/>
</dbReference>
<comment type="caution">
    <text evidence="3">The sequence shown here is derived from an EMBL/GenBank/DDBJ whole genome shotgun (WGS) entry which is preliminary data.</text>
</comment>
<dbReference type="PANTHER" id="PTHR13847:SF287">
    <property type="entry name" value="FAD-DEPENDENT OXIDOREDUCTASE DOMAIN-CONTAINING PROTEIN 1"/>
    <property type="match status" value="1"/>
</dbReference>
<dbReference type="EMBL" id="JDYK01000016">
    <property type="protein sequence ID" value="EWS80356.1"/>
    <property type="molecule type" value="Genomic_DNA"/>
</dbReference>
<protein>
    <submittedName>
        <fullName evidence="3">FAD-dependent oxidoreductase</fullName>
    </submittedName>
</protein>
<dbReference type="Gene3D" id="3.50.50.60">
    <property type="entry name" value="FAD/NAD(P)-binding domain"/>
    <property type="match status" value="1"/>
</dbReference>
<dbReference type="STRING" id="396014.BF93_04020"/>
<evidence type="ECO:0000256" key="1">
    <source>
        <dbReference type="ARBA" id="ARBA00023002"/>
    </source>
</evidence>
<keyword evidence="1" id="KW-0560">Oxidoreductase</keyword>
<dbReference type="HOGENOM" id="CLU_007884_4_3_11"/>
<dbReference type="eggNOG" id="COG0665">
    <property type="taxonomic scope" value="Bacteria"/>
</dbReference>
<accession>Z9JRC1</accession>
<dbReference type="GO" id="GO:0016491">
    <property type="term" value="F:oxidoreductase activity"/>
    <property type="evidence" value="ECO:0007669"/>
    <property type="project" value="UniProtKB-KW"/>
</dbReference>
<evidence type="ECO:0000313" key="4">
    <source>
        <dbReference type="Proteomes" id="UP000023067"/>
    </source>
</evidence>
<name>Z9JRC1_9MICO</name>
<dbReference type="Gene3D" id="3.30.9.10">
    <property type="entry name" value="D-Amino Acid Oxidase, subunit A, domain 2"/>
    <property type="match status" value="1"/>
</dbReference>
<dbReference type="InterPro" id="IPR036188">
    <property type="entry name" value="FAD/NAD-bd_sf"/>
</dbReference>
<proteinExistence type="predicted"/>
<dbReference type="PANTHER" id="PTHR13847">
    <property type="entry name" value="SARCOSINE DEHYDROGENASE-RELATED"/>
    <property type="match status" value="1"/>
</dbReference>
<dbReference type="SUPFAM" id="SSF51905">
    <property type="entry name" value="FAD/NAD(P)-binding domain"/>
    <property type="match status" value="1"/>
</dbReference>
<feature type="domain" description="FAD dependent oxidoreductase" evidence="2">
    <location>
        <begin position="3"/>
        <end position="355"/>
    </location>
</feature>